<keyword evidence="5" id="KW-1185">Reference proteome</keyword>
<feature type="signal peptide" evidence="2">
    <location>
        <begin position="1"/>
        <end position="20"/>
    </location>
</feature>
<evidence type="ECO:0000256" key="2">
    <source>
        <dbReference type="SAM" id="SignalP"/>
    </source>
</evidence>
<evidence type="ECO:0000313" key="4">
    <source>
        <dbReference type="EMBL" id="MFD1612318.1"/>
    </source>
</evidence>
<organism evidence="4 5">
    <name type="scientific">Sphingomonas tabacisoli</name>
    <dbReference type="NCBI Taxonomy" id="2249466"/>
    <lineage>
        <taxon>Bacteria</taxon>
        <taxon>Pseudomonadati</taxon>
        <taxon>Pseudomonadota</taxon>
        <taxon>Alphaproteobacteria</taxon>
        <taxon>Sphingomonadales</taxon>
        <taxon>Sphingomonadaceae</taxon>
        <taxon>Sphingomonas</taxon>
    </lineage>
</organism>
<dbReference type="InterPro" id="IPR029058">
    <property type="entry name" value="AB_hydrolase_fold"/>
</dbReference>
<dbReference type="InterPro" id="IPR050300">
    <property type="entry name" value="GDXG_lipolytic_enzyme"/>
</dbReference>
<protein>
    <submittedName>
        <fullName evidence="4">Alpha/beta hydrolase</fullName>
    </submittedName>
</protein>
<dbReference type="EMBL" id="JBHUDY010000001">
    <property type="protein sequence ID" value="MFD1612318.1"/>
    <property type="molecule type" value="Genomic_DNA"/>
</dbReference>
<reference evidence="5" key="1">
    <citation type="journal article" date="2019" name="Int. J. Syst. Evol. Microbiol.">
        <title>The Global Catalogue of Microorganisms (GCM) 10K type strain sequencing project: providing services to taxonomists for standard genome sequencing and annotation.</title>
        <authorList>
            <consortium name="The Broad Institute Genomics Platform"/>
            <consortium name="The Broad Institute Genome Sequencing Center for Infectious Disease"/>
            <person name="Wu L."/>
            <person name="Ma J."/>
        </authorList>
    </citation>
    <scope>NUCLEOTIDE SEQUENCE [LARGE SCALE GENOMIC DNA]</scope>
    <source>
        <strain evidence="5">CGMCC 1.16275</strain>
    </source>
</reference>
<dbReference type="Proteomes" id="UP001597115">
    <property type="component" value="Unassembled WGS sequence"/>
</dbReference>
<feature type="chain" id="PRO_5045772505" evidence="2">
    <location>
        <begin position="21"/>
        <end position="302"/>
    </location>
</feature>
<proteinExistence type="predicted"/>
<dbReference type="Gene3D" id="3.40.50.1820">
    <property type="entry name" value="alpha/beta hydrolase"/>
    <property type="match status" value="1"/>
</dbReference>
<dbReference type="InterPro" id="IPR002925">
    <property type="entry name" value="Dienelactn_hydro"/>
</dbReference>
<evidence type="ECO:0000256" key="1">
    <source>
        <dbReference type="ARBA" id="ARBA00022801"/>
    </source>
</evidence>
<dbReference type="SUPFAM" id="SSF53474">
    <property type="entry name" value="alpha/beta-Hydrolases"/>
    <property type="match status" value="1"/>
</dbReference>
<name>A0ABW4I4A9_9SPHN</name>
<evidence type="ECO:0000313" key="5">
    <source>
        <dbReference type="Proteomes" id="UP001597115"/>
    </source>
</evidence>
<accession>A0ABW4I4A9</accession>
<dbReference type="RefSeq" id="WP_380889131.1">
    <property type="nucleotide sequence ID" value="NZ_JBHUDY010000001.1"/>
</dbReference>
<dbReference type="PANTHER" id="PTHR48081">
    <property type="entry name" value="AB HYDROLASE SUPERFAMILY PROTEIN C4A8.06C"/>
    <property type="match status" value="1"/>
</dbReference>
<feature type="domain" description="Dienelactone hydrolase" evidence="3">
    <location>
        <begin position="84"/>
        <end position="272"/>
    </location>
</feature>
<comment type="caution">
    <text evidence="4">The sequence shown here is derived from an EMBL/GenBank/DDBJ whole genome shotgun (WGS) entry which is preliminary data.</text>
</comment>
<sequence length="302" mass="31847">MKPILLALILVAGLPSAALAQEGMAFRFSEAARADYPDEVVLGTGPGQPREDWFRMNGSLQVRNVSQATLTPFLPPAGAATGAGVIVAPGGGFLGLAIEDEGFRVARWLADHGIAAFVLKYRVLPTPPDPAAFRREMVAVRTGKGQASFRPPSDTPPEALADGLAALRHVRTNAARYGVDPARVGMMGFSAGAFTTLSVALANVADARPAFIAPIYGRQTAVTPPPGAPPMYVVVAVDDPLFGQGDFGLVQSWRKAGAPVEFHLYQNGGHGFGLGTAGTTSEDWIEGFRRWLLANGFLSPKR</sequence>
<dbReference type="Pfam" id="PF01738">
    <property type="entry name" value="DLH"/>
    <property type="match status" value="1"/>
</dbReference>
<gene>
    <name evidence="4" type="ORF">ACFSCW_10935</name>
</gene>
<dbReference type="PANTHER" id="PTHR48081:SF6">
    <property type="entry name" value="PEPTIDASE S9 PROLYL OLIGOPEPTIDASE CATALYTIC DOMAIN-CONTAINING PROTEIN"/>
    <property type="match status" value="1"/>
</dbReference>
<evidence type="ECO:0000259" key="3">
    <source>
        <dbReference type="Pfam" id="PF01738"/>
    </source>
</evidence>
<keyword evidence="1 4" id="KW-0378">Hydrolase</keyword>
<dbReference type="GO" id="GO:0016787">
    <property type="term" value="F:hydrolase activity"/>
    <property type="evidence" value="ECO:0007669"/>
    <property type="project" value="UniProtKB-KW"/>
</dbReference>
<keyword evidence="2" id="KW-0732">Signal</keyword>